<feature type="coiled-coil region" evidence="1">
    <location>
        <begin position="1633"/>
        <end position="1691"/>
    </location>
</feature>
<dbReference type="Gene3D" id="3.40.50.150">
    <property type="entry name" value="Vaccinia Virus protein VP39"/>
    <property type="match status" value="1"/>
</dbReference>
<gene>
    <name evidence="4" type="ORF">EXN68_26135</name>
</gene>
<dbReference type="OrthoDB" id="9814088at2"/>
<dbReference type="InterPro" id="IPR027417">
    <property type="entry name" value="P-loop_NTPase"/>
</dbReference>
<dbReference type="EMBL" id="SGNY01000013">
    <property type="protein sequence ID" value="TRA95335.1"/>
    <property type="molecule type" value="Genomic_DNA"/>
</dbReference>
<feature type="region of interest" description="Disordered" evidence="2">
    <location>
        <begin position="35"/>
        <end position="59"/>
    </location>
</feature>
<dbReference type="PANTHER" id="PTHR41313">
    <property type="entry name" value="ADENINE-SPECIFIC METHYLTRANSFERASE"/>
    <property type="match status" value="1"/>
</dbReference>
<dbReference type="InterPro" id="IPR006935">
    <property type="entry name" value="Helicase/UvrB_N"/>
</dbReference>
<dbReference type="GO" id="GO:0005524">
    <property type="term" value="F:ATP binding"/>
    <property type="evidence" value="ECO:0007669"/>
    <property type="project" value="InterPro"/>
</dbReference>
<dbReference type="PANTHER" id="PTHR41313:SF1">
    <property type="entry name" value="DNA METHYLASE ADENINE-SPECIFIC DOMAIN-CONTAINING PROTEIN"/>
    <property type="match status" value="1"/>
</dbReference>
<feature type="compositionally biased region" description="Polar residues" evidence="2">
    <location>
        <begin position="42"/>
        <end position="54"/>
    </location>
</feature>
<dbReference type="Pfam" id="PF04851">
    <property type="entry name" value="ResIII"/>
    <property type="match status" value="1"/>
</dbReference>
<evidence type="ECO:0000259" key="3">
    <source>
        <dbReference type="SMART" id="SM00487"/>
    </source>
</evidence>
<dbReference type="GO" id="GO:0008168">
    <property type="term" value="F:methyltransferase activity"/>
    <property type="evidence" value="ECO:0007669"/>
    <property type="project" value="InterPro"/>
</dbReference>
<evidence type="ECO:0000256" key="1">
    <source>
        <dbReference type="SAM" id="Coils"/>
    </source>
</evidence>
<dbReference type="RefSeq" id="WP_142843515.1">
    <property type="nucleotide sequence ID" value="NZ_SGNY01000013.1"/>
</dbReference>
<dbReference type="InterPro" id="IPR002052">
    <property type="entry name" value="DNA_methylase_N6_adenine_CS"/>
</dbReference>
<dbReference type="InterPro" id="IPR014001">
    <property type="entry name" value="Helicase_ATP-bd"/>
</dbReference>
<proteinExistence type="predicted"/>
<dbReference type="SMART" id="SM00487">
    <property type="entry name" value="DEXDc"/>
    <property type="match status" value="1"/>
</dbReference>
<feature type="domain" description="Helicase ATP-binding" evidence="3">
    <location>
        <begin position="867"/>
        <end position="1134"/>
    </location>
</feature>
<feature type="coiled-coil region" evidence="1">
    <location>
        <begin position="1014"/>
        <end position="1041"/>
    </location>
</feature>
<dbReference type="CDD" id="cd02440">
    <property type="entry name" value="AdoMet_MTases"/>
    <property type="match status" value="1"/>
</dbReference>
<dbReference type="GO" id="GO:0016787">
    <property type="term" value="F:hydrolase activity"/>
    <property type="evidence" value="ECO:0007669"/>
    <property type="project" value="InterPro"/>
</dbReference>
<reference evidence="4 5" key="1">
    <citation type="journal article" date="2019" name="Appl. Microbiol. Biotechnol.">
        <title>Differential efficiency of wild type rhizogenic strains for rol gene transformation of plants.</title>
        <authorList>
            <person name="Desmet S."/>
            <person name="De Keyser E."/>
            <person name="Van Vaerenbergh J."/>
            <person name="Baeyen S."/>
            <person name="Van Huylenbroeck J."/>
            <person name="Geelen D."/>
            <person name="Dhooghe E."/>
        </authorList>
    </citation>
    <scope>NUCLEOTIDE SEQUENCE [LARGE SCALE GENOMIC DNA]</scope>
    <source>
        <strain evidence="4 5">GBBC3284</strain>
    </source>
</reference>
<dbReference type="Proteomes" id="UP000315434">
    <property type="component" value="Unassembled WGS sequence"/>
</dbReference>
<accession>A0A546X3K7</accession>
<dbReference type="PRINTS" id="PR00507">
    <property type="entry name" value="N12N6MTFRASE"/>
</dbReference>
<sequence>MSNDPFTLDMFGSSALSSGLGFGVTAFGGFDPAAANDVEPDPTQSAPTPTSLVPTSRKPVRKRGERLNFYLGEDDRGLTVGWKERAKMNVAAILLAGEIERAERPATRDEQARLIRFTGFGASDLANGMFRRPGEVEFRDGWDDLGSALETAVNEPDYASLLRCTQYAHFTPEFIVRAIWKGLQRLGWRGGRVLEPGIGTGLFPALMPEVYHGNSYVTGIELDPVTARIARLLQPRARIVNGDFARTDLGVVYDLAIGNPPFSDRTVRSDRNYRSLALRLHDYFIARSVDQLKPGALAAFVTSAGTMDKADTTAREHIAKSADLVAAIRLPEGSFRKDAGTDTVVDILFFRKRKAGEPEGDHLWLDADEVRPATDDEGAIRVNRWFARHPGFVLGEHALTSGPFGETYTCRPRVGEDLETLLNAAIDRLPEDLYDGEPTEIDLDLDDDLAEIVDLRPDNAKVREGSYFTDNRHGLMQIVDGEPVEIKIRKARSGEGISEKHVRIIKKLIPIRDAVREVLKAQETDRPWRDLQVRLRIAWSSFVRDFGPINHTTVSIIEDAETGEVKENHRRPNLQPFLDDPDVWLVASIEDYDLDTDTAKPGPIFSERVIAPPAPPIVTSAADALAVVLNERGRVDLEHIAELLHCDRNSVISELGDTVFQDPADGSWRTADAYLSGAVRTKLAVAEAAASLDPSLERNVRALEAVQPADLRPSDITARLGAPWIPASDVIAFVKEMMGVDIRIHHMPELGSWTVEARQLGVIAAGTSEWGTSRRHAGELLSDGLNSRVPQIFDVYKDAGGERRVLNPVDTEAAREKLQKIKSEFERWVWSDADRTDRLAKVYNERFNNIAPRKFDGSHLKLPGASSAFQLYAHQKRGIWRIIADGSTYLAHAVGAGKTMTYSAAIMEQRRLGLIAKAMLVVPGHCLAQAAREFLALYPNARILVADETNFSKDKRARFLSRAATATWDAIIITHSAFKFISVPSAFEQSMIQDELQLYEELLTSVDSEDRVSRKRLERLKEGLEERLQALSTRKDDLLTISEIGVDQIVVDEAQEFRKLSFATNMSSLKGIDPNGSQRAWDLYVKSRFIETKNAGRALVLASGTPITNTLGEMFSIQRLLGHEALAERGLHEFDAWALTFGDTVTALEIQPSGKYQPVSRFASFVNVPELIAMFRSFADVVMPDDLREYVKVPAISTGRRQILTASPTPAFKFYQQLLADRIKAIEMREGPAKPGDDILLSVITDGRHAAIDLRLVIPANDNEKENKLNLLIDNAYRIWQETSEQTYLRPDGKPYELPGAAQMIFSDLGTINVEKTRGFSAYRWIRDELIRLGVPASEIAFMQDYKKTEAKQRLFGDVRAGRVRFLIGSSETMGTGVNAQLRLKALHHLDVPWLPSQIEQREGRIVRQGNQHDLVDIFAYATQGSLDASMWQNNERKARFIAAALSGDTSIRRLEDLGEGQANQFAMAKAIASGDERLMRKAGLEADIARLERLRAAHDDDLFAVRRQIREAERDIEVSTRRIGEIGKDIERLVPTAGEAFAMTVIGEEYLERKEAGRAVLKEILTLVQLQQEGEAHIASIGGFDLIYDGERFGKDSYHYQTVLQRTGAEYEIDLPVTVTPLGAVSRLEHGLDDFEGERLRYRQRLEELQRRLTSYRSRDAGVFAFTEELAEKRRQLRDVDDALAASAREEAQSVANAA</sequence>
<comment type="caution">
    <text evidence="4">The sequence shown here is derived from an EMBL/GenBank/DDBJ whole genome shotgun (WGS) entry which is preliminary data.</text>
</comment>
<dbReference type="GO" id="GO:0032259">
    <property type="term" value="P:methylation"/>
    <property type="evidence" value="ECO:0007669"/>
    <property type="project" value="InterPro"/>
</dbReference>
<dbReference type="PROSITE" id="PS00092">
    <property type="entry name" value="N6_MTASE"/>
    <property type="match status" value="1"/>
</dbReference>
<dbReference type="InterPro" id="IPR052933">
    <property type="entry name" value="DNA_Protect_Modify"/>
</dbReference>
<dbReference type="Gene3D" id="3.40.50.300">
    <property type="entry name" value="P-loop containing nucleotide triphosphate hydrolases"/>
    <property type="match status" value="2"/>
</dbReference>
<evidence type="ECO:0000313" key="5">
    <source>
        <dbReference type="Proteomes" id="UP000315434"/>
    </source>
</evidence>
<dbReference type="InterPro" id="IPR029063">
    <property type="entry name" value="SAM-dependent_MTases_sf"/>
</dbReference>
<evidence type="ECO:0000256" key="2">
    <source>
        <dbReference type="SAM" id="MobiDB-lite"/>
    </source>
</evidence>
<name>A0A546X3K7_RHIRH</name>
<dbReference type="SUPFAM" id="SSF53335">
    <property type="entry name" value="S-adenosyl-L-methionine-dependent methyltransferases"/>
    <property type="match status" value="1"/>
</dbReference>
<organism evidence="4 5">
    <name type="scientific">Rhizobium rhizogenes</name>
    <name type="common">Agrobacterium rhizogenes</name>
    <dbReference type="NCBI Taxonomy" id="359"/>
    <lineage>
        <taxon>Bacteria</taxon>
        <taxon>Pseudomonadati</taxon>
        <taxon>Pseudomonadota</taxon>
        <taxon>Alphaproteobacteria</taxon>
        <taxon>Hyphomicrobiales</taxon>
        <taxon>Rhizobiaceae</taxon>
        <taxon>Rhizobium/Agrobacterium group</taxon>
        <taxon>Rhizobium</taxon>
    </lineage>
</organism>
<dbReference type="SUPFAM" id="SSF52540">
    <property type="entry name" value="P-loop containing nucleoside triphosphate hydrolases"/>
    <property type="match status" value="2"/>
</dbReference>
<protein>
    <submittedName>
        <fullName evidence="4">Lactate dehydrogenase</fullName>
    </submittedName>
</protein>
<dbReference type="GO" id="GO:0003677">
    <property type="term" value="F:DNA binding"/>
    <property type="evidence" value="ECO:0007669"/>
    <property type="project" value="InterPro"/>
</dbReference>
<keyword evidence="1" id="KW-0175">Coiled coil</keyword>
<evidence type="ECO:0000313" key="4">
    <source>
        <dbReference type="EMBL" id="TRA95335.1"/>
    </source>
</evidence>